<keyword evidence="1" id="KW-0378">Hydrolase</keyword>
<protein>
    <submittedName>
        <fullName evidence="3">Putative prophage endo-N-neuraminidase</fullName>
    </submittedName>
</protein>
<sequence length="665" mass="72392">MTNISETSRWEEDIYQVKRGDKVEGGAAGVANIQARQLAARTRWLKGQLESAQDYREYTFYKSESDPDGTITGLANTPSRKIFRVTQGLNDDLAFIYYLNDNGTAVPVASLPSATGVVNVFHSAVYASQSPALSGYHSSESNDGYLFAVADRQGRAIELLDEDYIRKFFTPVVIQGVTLSSSRGRSGIFDGENIRFAFDPQGNTTAGNTEISPSDDMLYGVVDSSGRCLSRYDARGKFRAVLHEDVIRQISQEFGVSEFKKRMLADRVHIQMCGQSLAGGIGSGRISSAATATGWLMPSGGIEDGQTLSVGLTGLPLTSSSFVGMDPTVAKNLYENPLYGVCAQLQGMLNAESAAVSVSGSASWHGEYKISQLDKEGGSPQYDVAVAQSRAYAGYSSTEAKSFLSHVMCWIQGESDITAGTSPDEYLRRLNNLIADYQSDVGQDMPPVMVTYQTGSHTRRAPYYSPDIPQVQLLAANTNPYIFMACPTYVFPYNSDGVHMPGNSYRWMGCYFGKAIYHILTENAWKPLQPESVYRNGRVVTVVMHVPVSPLVLDTDMVSNPGDYGFEVWGDTDGARKTIQSVTVSGNRVTLVLDADPGQTVVVKYAQGAQGANAGPTTGARGNLRDSDSTLAYCRDVTATDPNSPYKLYNWCPIFSLKEGFSWVQ</sequence>
<dbReference type="Pfam" id="PF03629">
    <property type="entry name" value="SASA"/>
    <property type="match status" value="1"/>
</dbReference>
<dbReference type="EMBL" id="CAAHDB010000011">
    <property type="protein sequence ID" value="VGM23813.1"/>
    <property type="molecule type" value="Genomic_DNA"/>
</dbReference>
<evidence type="ECO:0000313" key="3">
    <source>
        <dbReference type="EMBL" id="VGM23813.1"/>
    </source>
</evidence>
<dbReference type="InterPro" id="IPR036514">
    <property type="entry name" value="SGNH_hydro_sf"/>
</dbReference>
<name>A0A486TCH5_KLEPN</name>
<accession>A0A486TCH5</accession>
<evidence type="ECO:0000256" key="1">
    <source>
        <dbReference type="ARBA" id="ARBA00022801"/>
    </source>
</evidence>
<dbReference type="InterPro" id="IPR005181">
    <property type="entry name" value="SASA"/>
</dbReference>
<reference evidence="3" key="1">
    <citation type="submission" date="2019-03" db="EMBL/GenBank/DDBJ databases">
        <authorList>
            <consortium name="Pathogen Informatics"/>
        </authorList>
    </citation>
    <scope>NUCLEOTIDE SEQUENCE</scope>
    <source>
        <strain evidence="3">5012STDY7626459</strain>
    </source>
</reference>
<dbReference type="AlphaFoldDB" id="A0A486TCH5"/>
<evidence type="ECO:0000259" key="2">
    <source>
        <dbReference type="Pfam" id="PF03629"/>
    </source>
</evidence>
<organism evidence="3">
    <name type="scientific">Klebsiella pneumoniae</name>
    <dbReference type="NCBI Taxonomy" id="573"/>
    <lineage>
        <taxon>Bacteria</taxon>
        <taxon>Pseudomonadati</taxon>
        <taxon>Pseudomonadota</taxon>
        <taxon>Gammaproteobacteria</taxon>
        <taxon>Enterobacterales</taxon>
        <taxon>Enterobacteriaceae</taxon>
        <taxon>Klebsiella/Raoultella group</taxon>
        <taxon>Klebsiella</taxon>
        <taxon>Klebsiella pneumoniae complex</taxon>
    </lineage>
</organism>
<proteinExistence type="predicted"/>
<dbReference type="Gene3D" id="3.40.50.1110">
    <property type="entry name" value="SGNH hydrolase"/>
    <property type="match status" value="1"/>
</dbReference>
<dbReference type="SUPFAM" id="SSF52266">
    <property type="entry name" value="SGNH hydrolase"/>
    <property type="match status" value="1"/>
</dbReference>
<feature type="domain" description="Sialate O-acetylesterase" evidence="2">
    <location>
        <begin position="369"/>
        <end position="516"/>
    </location>
</feature>
<dbReference type="GO" id="GO:0016788">
    <property type="term" value="F:hydrolase activity, acting on ester bonds"/>
    <property type="evidence" value="ECO:0007669"/>
    <property type="project" value="UniProtKB-ARBA"/>
</dbReference>
<gene>
    <name evidence="3" type="ORF">SAMEA4873655_03700</name>
</gene>